<sequence>MKNILTAAFIFLAVQAFYLHTSALAAPDGSGFIFRHNLRTMELVSTTDVSEEPPVAPEPCNGAPEAASPGTICADGSVYIGTSPDGNVPMYAVFTDMGMGYWGTSAFATLATSPITGEANSLILYNHITAGDGNANPDDGVSPNIFVTCHNLVAHGHDDWYVPARDEVPNNLLLPDGVDFWTSTGSGTANPDTAYFRNFSSWVTFYKDTTHSFTCVRKD</sequence>
<feature type="signal peptide" evidence="1">
    <location>
        <begin position="1"/>
        <end position="25"/>
    </location>
</feature>
<proteinExistence type="predicted"/>
<evidence type="ECO:0000256" key="1">
    <source>
        <dbReference type="SAM" id="SignalP"/>
    </source>
</evidence>
<keyword evidence="1" id="KW-0732">Signal</keyword>
<name>A0A285TSR9_9PROT</name>
<evidence type="ECO:0000313" key="2">
    <source>
        <dbReference type="EMBL" id="SOC27006.1"/>
    </source>
</evidence>
<evidence type="ECO:0008006" key="4">
    <source>
        <dbReference type="Google" id="ProtNLM"/>
    </source>
</evidence>
<protein>
    <recommendedName>
        <fullName evidence="4">DUF1566 domain-containing protein</fullName>
    </recommendedName>
</protein>
<gene>
    <name evidence="2" type="ORF">SAMN05428964_105250</name>
</gene>
<reference evidence="2 3" key="1">
    <citation type="submission" date="2017-08" db="EMBL/GenBank/DDBJ databases">
        <authorList>
            <person name="de Groot N.N."/>
        </authorList>
    </citation>
    <scope>NUCLEOTIDE SEQUENCE [LARGE SCALE GENOMIC DNA]</scope>
    <source>
        <strain evidence="2 3">USBA 78</strain>
    </source>
</reference>
<accession>A0A285TSR9</accession>
<feature type="chain" id="PRO_5012018401" description="DUF1566 domain-containing protein" evidence="1">
    <location>
        <begin position="26"/>
        <end position="219"/>
    </location>
</feature>
<dbReference type="Proteomes" id="UP000219068">
    <property type="component" value="Unassembled WGS sequence"/>
</dbReference>
<dbReference type="EMBL" id="OBMM01000005">
    <property type="protein sequence ID" value="SOC27006.1"/>
    <property type="molecule type" value="Genomic_DNA"/>
</dbReference>
<dbReference type="RefSeq" id="WP_097052806.1">
    <property type="nucleotide sequence ID" value="NZ_OBMM01000005.1"/>
</dbReference>
<dbReference type="AlphaFoldDB" id="A0A285TSR9"/>
<organism evidence="2 3">
    <name type="scientific">Thalassospira xiamenensis</name>
    <dbReference type="NCBI Taxonomy" id="220697"/>
    <lineage>
        <taxon>Bacteria</taxon>
        <taxon>Pseudomonadati</taxon>
        <taxon>Pseudomonadota</taxon>
        <taxon>Alphaproteobacteria</taxon>
        <taxon>Rhodospirillales</taxon>
        <taxon>Thalassospiraceae</taxon>
        <taxon>Thalassospira</taxon>
    </lineage>
</organism>
<evidence type="ECO:0000313" key="3">
    <source>
        <dbReference type="Proteomes" id="UP000219068"/>
    </source>
</evidence>